<dbReference type="InParanoid" id="A0A165C1Y6"/>
<dbReference type="OrthoDB" id="2736611at2759"/>
<dbReference type="Proteomes" id="UP000076842">
    <property type="component" value="Unassembled WGS sequence"/>
</dbReference>
<feature type="compositionally biased region" description="Polar residues" evidence="1">
    <location>
        <begin position="1"/>
        <end position="12"/>
    </location>
</feature>
<protein>
    <submittedName>
        <fullName evidence="2">Uncharacterized protein</fullName>
    </submittedName>
</protein>
<evidence type="ECO:0000256" key="1">
    <source>
        <dbReference type="SAM" id="MobiDB-lite"/>
    </source>
</evidence>
<evidence type="ECO:0000313" key="3">
    <source>
        <dbReference type="Proteomes" id="UP000076842"/>
    </source>
</evidence>
<sequence>MDPWSTTEQPSRAASVLHSDLEHDSEPEDTQASAVRQSSHRNVHLPQSEENIGPAEEDSTANHGEVDPRVSDPADAPVQASGAFFETAPTSSRDEPVWPFTPRFLNAEYDDPDSGCEWLRCTRVEIDLYDQTHPATYTPDNWDEDVKWKQPQPNWDAAIPPEATTTLDDTWLSIYPQQYTRKLRDKHAFIGFPWEHHYYHIGECQNRQCGFVFRHRDEMLRRRPTLPTAEVESRRMLQFQAFLCSRVAALGQHPVPVNEDEHAYDADSLGAYRELSNIHLDLPQLKALNEDWIDAYEDWADHCPWKTEDPYFSKYQPFLVILKYGQNAQLNLSAEGWTELTAIWDRKYDMSRISRFTVALAVNPNGTIRDVKIFPLAFTKTACNIQSKTLPNFLEEEAKAINSQYATQAGVPIGQRTVVAGASYQLYACPKIKLRPTASTRTDLRLGRMTAALVGCGLSGSRAAAVTKLIRRIERKSPFARVADRLLSGNSLIGARSEPEFVLYPEQLPANERNATSVDESKHCGGYADQLPRGIVQILQRFLALYWHKTEEVRHGLLVFREGVWPKLMLSSAFMWNLAATRIWKDAMHQSGNGRYPVAWQLIEAMSICERNMILAQSGNQIIMDRQVYAASGMLERFRETGFPSTTEEFWACDNDSKKLSIDSSLWPTARNGATIPLLGWWAATRNWGMAAGEDYRQRVALQVAMDRLDGQARDGPILRRSLACRQVVNALINELRHHLFERGQQALRAEHRALEVSRSSDLNSARANLSANLRQQAALDEWNQNPQWGGKRAYKLLLRSFGVGPVATPSFPWNTPASMEIGVIVSLLLRQAREEAPMGSPLPSKHSGALAVLRSALPMLEPYHDQTKSSDFNMWMSKGLAAAFKSEGIEFLPWNPRNGFPSPKHWIRIDYVLQQSAIVTEEINREGEVINILSDPSDGSDMSEDDYIDNQWEEDMGSGQDWHAVDPMEPGFATILDSRRKLSVEMQSGIDRLCSGKGFTKVGRNFGAAFKLIAHRLESRIQDPVHQYFIFLTTVLAKVYPRFRYLAPPTSQQYSSAADMRKAQMELVIDNATLPKGQRDFAEKKLSLPLFCNLGLYHVIQPVAKLLTNGAKEAGNFRFKTREELLVDWRLHQALWQKGEHATVLLSLLGEQEVRRYISRGLLKDPTAMPQALESDDTVEELLDRRAASESRPSAKRMADTERMYLGTLREVENYYQEARPFIMHV</sequence>
<name>A0A165C1Y6_9BASI</name>
<organism evidence="2 3">
    <name type="scientific">Calocera cornea HHB12733</name>
    <dbReference type="NCBI Taxonomy" id="1353952"/>
    <lineage>
        <taxon>Eukaryota</taxon>
        <taxon>Fungi</taxon>
        <taxon>Dikarya</taxon>
        <taxon>Basidiomycota</taxon>
        <taxon>Agaricomycotina</taxon>
        <taxon>Dacrymycetes</taxon>
        <taxon>Dacrymycetales</taxon>
        <taxon>Dacrymycetaceae</taxon>
        <taxon>Calocera</taxon>
    </lineage>
</organism>
<reference evidence="2 3" key="1">
    <citation type="journal article" date="2016" name="Mol. Biol. Evol.">
        <title>Comparative Genomics of Early-Diverging Mushroom-Forming Fungi Provides Insights into the Origins of Lignocellulose Decay Capabilities.</title>
        <authorList>
            <person name="Nagy L.G."/>
            <person name="Riley R."/>
            <person name="Tritt A."/>
            <person name="Adam C."/>
            <person name="Daum C."/>
            <person name="Floudas D."/>
            <person name="Sun H."/>
            <person name="Yadav J.S."/>
            <person name="Pangilinan J."/>
            <person name="Larsson K.H."/>
            <person name="Matsuura K."/>
            <person name="Barry K."/>
            <person name="Labutti K."/>
            <person name="Kuo R."/>
            <person name="Ohm R.A."/>
            <person name="Bhattacharya S.S."/>
            <person name="Shirouzu T."/>
            <person name="Yoshinaga Y."/>
            <person name="Martin F.M."/>
            <person name="Grigoriev I.V."/>
            <person name="Hibbett D.S."/>
        </authorList>
    </citation>
    <scope>NUCLEOTIDE SEQUENCE [LARGE SCALE GENOMIC DNA]</scope>
    <source>
        <strain evidence="2 3">HHB12733</strain>
    </source>
</reference>
<feature type="region of interest" description="Disordered" evidence="1">
    <location>
        <begin position="1"/>
        <end position="76"/>
    </location>
</feature>
<gene>
    <name evidence="2" type="ORF">CALCODRAFT_538038</name>
</gene>
<proteinExistence type="predicted"/>
<dbReference type="AlphaFoldDB" id="A0A165C1Y6"/>
<keyword evidence="3" id="KW-1185">Reference proteome</keyword>
<dbReference type="EMBL" id="KV424228">
    <property type="protein sequence ID" value="KZT50126.1"/>
    <property type="molecule type" value="Genomic_DNA"/>
</dbReference>
<accession>A0A165C1Y6</accession>
<evidence type="ECO:0000313" key="2">
    <source>
        <dbReference type="EMBL" id="KZT50126.1"/>
    </source>
</evidence>